<feature type="domain" description="ODAD1 central coiled coil region" evidence="3">
    <location>
        <begin position="186"/>
        <end position="320"/>
    </location>
</feature>
<dbReference type="GeneTree" id="ENSGT00950000183252"/>
<dbReference type="PANTHER" id="PTHR21694:SF18">
    <property type="entry name" value="COILED-COIL DOMAIN-CONTAINING PROTEIN 63"/>
    <property type="match status" value="1"/>
</dbReference>
<feature type="compositionally biased region" description="Polar residues" evidence="2">
    <location>
        <begin position="25"/>
        <end position="37"/>
    </location>
</feature>
<sequence>MGNQLCLPARFQAVQVPSEPAPSMRTKTQSKTPSRTPRNPAAISITSAFPRETLQTCTRRNIQKEIESLKEEHRGMSLTLSQISSLRNVMQDDRNRMELKCLLQTKDQYDCLIRDRKALLAEQDSQVRASEQVPGRAQYSRAEPWNEFTPVRKKHLIQALEYKQNLRSPTTSPKDSLLWFELSTCRVEALARISAMNERHSKDTVQYNVEVQERERIRHQENKLKTFVLAKFTDRSELEEEAKKKEALKAARKAKQRQGESFESREVAYKRLLELAENGDIDQLANGFIEKEGKNFAYFSYATELNNETEKLQQRIKDLQVCFSPAPRPFMPASENTWGWGGFFILYASSINHTRAWLTRLGEGAAARLQPTAPAAPGQGGQRVLRGSRGWVRFSSLHNPTWFCHGGVLGDDVLDDPACWVLPAVLGGHSIIPALSTHPSHRTDTPYIQANPSTAHTSDFLSPKYTLLWMLFSAVFPTISKSPSWRGPGRGAKGPPV</sequence>
<keyword evidence="5" id="KW-1185">Reference proteome</keyword>
<dbReference type="InterPro" id="IPR049258">
    <property type="entry name" value="ODAD1_CC"/>
</dbReference>
<organism evidence="4 5">
    <name type="scientific">Anser brachyrhynchus</name>
    <name type="common">Pink-footed goose</name>
    <dbReference type="NCBI Taxonomy" id="132585"/>
    <lineage>
        <taxon>Eukaryota</taxon>
        <taxon>Metazoa</taxon>
        <taxon>Chordata</taxon>
        <taxon>Craniata</taxon>
        <taxon>Vertebrata</taxon>
        <taxon>Euteleostomi</taxon>
        <taxon>Archelosauria</taxon>
        <taxon>Archosauria</taxon>
        <taxon>Dinosauria</taxon>
        <taxon>Saurischia</taxon>
        <taxon>Theropoda</taxon>
        <taxon>Coelurosauria</taxon>
        <taxon>Aves</taxon>
        <taxon>Neognathae</taxon>
        <taxon>Galloanserae</taxon>
        <taxon>Anseriformes</taxon>
        <taxon>Anatidae</taxon>
        <taxon>Anserinae</taxon>
        <taxon>Anser</taxon>
    </lineage>
</organism>
<evidence type="ECO:0000256" key="1">
    <source>
        <dbReference type="ARBA" id="ARBA00023054"/>
    </source>
</evidence>
<dbReference type="GO" id="GO:0036158">
    <property type="term" value="P:outer dynein arm assembly"/>
    <property type="evidence" value="ECO:0007669"/>
    <property type="project" value="TreeGrafter"/>
</dbReference>
<protein>
    <recommendedName>
        <fullName evidence="3">ODAD1 central coiled coil region domain-containing protein</fullName>
    </recommendedName>
</protein>
<name>A0A8B9CI50_9AVES</name>
<dbReference type="AlphaFoldDB" id="A0A8B9CI50"/>
<evidence type="ECO:0000313" key="4">
    <source>
        <dbReference type="Ensembl" id="ENSABRP00000020539.1"/>
    </source>
</evidence>
<feature type="region of interest" description="Disordered" evidence="2">
    <location>
        <begin position="16"/>
        <end position="41"/>
    </location>
</feature>
<keyword evidence="1" id="KW-0175">Coiled coil</keyword>
<dbReference type="InterPro" id="IPR051876">
    <property type="entry name" value="ODA-DC/CCD"/>
</dbReference>
<evidence type="ECO:0000259" key="3">
    <source>
        <dbReference type="Pfam" id="PF21773"/>
    </source>
</evidence>
<dbReference type="Pfam" id="PF21773">
    <property type="entry name" value="ODAD1_CC"/>
    <property type="match status" value="1"/>
</dbReference>
<dbReference type="GO" id="GO:0005930">
    <property type="term" value="C:axoneme"/>
    <property type="evidence" value="ECO:0007669"/>
    <property type="project" value="TreeGrafter"/>
</dbReference>
<dbReference type="Proteomes" id="UP000694426">
    <property type="component" value="Unplaced"/>
</dbReference>
<evidence type="ECO:0000256" key="2">
    <source>
        <dbReference type="SAM" id="MobiDB-lite"/>
    </source>
</evidence>
<dbReference type="Ensembl" id="ENSABRT00000028901.1">
    <property type="protein sequence ID" value="ENSABRP00000020539.1"/>
    <property type="gene ID" value="ENSABRG00000017495.1"/>
</dbReference>
<accession>A0A8B9CI50</accession>
<proteinExistence type="predicted"/>
<reference evidence="4" key="2">
    <citation type="submission" date="2025-09" db="UniProtKB">
        <authorList>
            <consortium name="Ensembl"/>
        </authorList>
    </citation>
    <scope>IDENTIFICATION</scope>
</reference>
<dbReference type="GO" id="GO:0003341">
    <property type="term" value="P:cilium movement"/>
    <property type="evidence" value="ECO:0007669"/>
    <property type="project" value="TreeGrafter"/>
</dbReference>
<evidence type="ECO:0000313" key="5">
    <source>
        <dbReference type="Proteomes" id="UP000694426"/>
    </source>
</evidence>
<dbReference type="PANTHER" id="PTHR21694">
    <property type="entry name" value="COILED-COIL DOMAIN-CONTAINING PROTEIN 63"/>
    <property type="match status" value="1"/>
</dbReference>
<reference evidence="4" key="1">
    <citation type="submission" date="2025-08" db="UniProtKB">
        <authorList>
            <consortium name="Ensembl"/>
        </authorList>
    </citation>
    <scope>IDENTIFICATION</scope>
</reference>